<evidence type="ECO:0000313" key="1">
    <source>
        <dbReference type="EMBL" id="MDI1492694.1"/>
    </source>
</evidence>
<proteinExistence type="predicted"/>
<gene>
    <name evidence="1" type="ORF">OHK93_004476</name>
</gene>
<organism evidence="1 2">
    <name type="scientific">Ramalina farinacea</name>
    <dbReference type="NCBI Taxonomy" id="258253"/>
    <lineage>
        <taxon>Eukaryota</taxon>
        <taxon>Fungi</taxon>
        <taxon>Dikarya</taxon>
        <taxon>Ascomycota</taxon>
        <taxon>Pezizomycotina</taxon>
        <taxon>Lecanoromycetes</taxon>
        <taxon>OSLEUM clade</taxon>
        <taxon>Lecanoromycetidae</taxon>
        <taxon>Lecanorales</taxon>
        <taxon>Lecanorineae</taxon>
        <taxon>Ramalinaceae</taxon>
        <taxon>Ramalina</taxon>
    </lineage>
</organism>
<accession>A0AA43QW51</accession>
<reference evidence="1" key="1">
    <citation type="journal article" date="2023" name="Genome Biol. Evol.">
        <title>First Whole Genome Sequence and Flow Cytometry Genome Size Data for the Lichen-Forming Fungus Ramalina farinacea (Ascomycota).</title>
        <authorList>
            <person name="Llewellyn T."/>
            <person name="Mian S."/>
            <person name="Hill R."/>
            <person name="Leitch I.J."/>
            <person name="Gaya E."/>
        </authorList>
    </citation>
    <scope>NUCLEOTIDE SEQUENCE</scope>
    <source>
        <strain evidence="1">LIQ254RAFAR</strain>
    </source>
</reference>
<protein>
    <submittedName>
        <fullName evidence="1">Uncharacterized protein</fullName>
    </submittedName>
</protein>
<dbReference type="EMBL" id="JAPUFD010000020">
    <property type="protein sequence ID" value="MDI1492694.1"/>
    <property type="molecule type" value="Genomic_DNA"/>
</dbReference>
<sequence length="290" mass="33252">MTDLGLLGTLPLEIRSIIYEASIASDKEIIPFPTHKDRLVLGYRMEPIANRLPLGRITCHSQCPENYPFHVSDPSSVRYRSAFPNLALLMLNKQISLEASIVFFGKAIWQISGNMAHWPVTSFWERNARFIKHASVYLGGFDGKYHEAMYPDNYDYCSHLPQPMWPTALNSGRSEPCLQYDEALARATWLDWLNILAPSPLQSLIIDATDIVCDGRNPDCRLTHKREVRTLLRTFQRGLRAPPVGENILWAQARHSPLNGRWIRTEAPSRHEMILRTERGMDVHVYGLTW</sequence>
<dbReference type="AlphaFoldDB" id="A0AA43QW51"/>
<dbReference type="Proteomes" id="UP001161017">
    <property type="component" value="Unassembled WGS sequence"/>
</dbReference>
<comment type="caution">
    <text evidence="1">The sequence shown here is derived from an EMBL/GenBank/DDBJ whole genome shotgun (WGS) entry which is preliminary data.</text>
</comment>
<keyword evidence="2" id="KW-1185">Reference proteome</keyword>
<evidence type="ECO:0000313" key="2">
    <source>
        <dbReference type="Proteomes" id="UP001161017"/>
    </source>
</evidence>
<name>A0AA43QW51_9LECA</name>